<reference evidence="2 3" key="1">
    <citation type="submission" date="2019-02" db="EMBL/GenBank/DDBJ databases">
        <title>Deep-cultivation of Planctomycetes and their phenomic and genomic characterization uncovers novel biology.</title>
        <authorList>
            <person name="Wiegand S."/>
            <person name="Jogler M."/>
            <person name="Boedeker C."/>
            <person name="Pinto D."/>
            <person name="Vollmers J."/>
            <person name="Rivas-Marin E."/>
            <person name="Kohn T."/>
            <person name="Peeters S.H."/>
            <person name="Heuer A."/>
            <person name="Rast P."/>
            <person name="Oberbeckmann S."/>
            <person name="Bunk B."/>
            <person name="Jeske O."/>
            <person name="Meyerdierks A."/>
            <person name="Storesund J.E."/>
            <person name="Kallscheuer N."/>
            <person name="Luecker S."/>
            <person name="Lage O.M."/>
            <person name="Pohl T."/>
            <person name="Merkel B.J."/>
            <person name="Hornburger P."/>
            <person name="Mueller R.-W."/>
            <person name="Bruemmer F."/>
            <person name="Labrenz M."/>
            <person name="Spormann A.M."/>
            <person name="Op Den Camp H."/>
            <person name="Overmann J."/>
            <person name="Amann R."/>
            <person name="Jetten M.S.M."/>
            <person name="Mascher T."/>
            <person name="Medema M.H."/>
            <person name="Devos D.P."/>
            <person name="Kaster A.-K."/>
            <person name="Ovreas L."/>
            <person name="Rohde M."/>
            <person name="Galperin M.Y."/>
            <person name="Jogler C."/>
        </authorList>
    </citation>
    <scope>NUCLEOTIDE SEQUENCE [LARGE SCALE GENOMIC DNA]</scope>
    <source>
        <strain evidence="2 3">KOR42</strain>
    </source>
</reference>
<dbReference type="AlphaFoldDB" id="A0A5C5X4N8"/>
<organism evidence="2 3">
    <name type="scientific">Thalassoglobus neptunius</name>
    <dbReference type="NCBI Taxonomy" id="1938619"/>
    <lineage>
        <taxon>Bacteria</taxon>
        <taxon>Pseudomonadati</taxon>
        <taxon>Planctomycetota</taxon>
        <taxon>Planctomycetia</taxon>
        <taxon>Planctomycetales</taxon>
        <taxon>Planctomycetaceae</taxon>
        <taxon>Thalassoglobus</taxon>
    </lineage>
</organism>
<keyword evidence="1" id="KW-0472">Membrane</keyword>
<keyword evidence="1" id="KW-0812">Transmembrane</keyword>
<evidence type="ECO:0008006" key="4">
    <source>
        <dbReference type="Google" id="ProtNLM"/>
    </source>
</evidence>
<evidence type="ECO:0000256" key="1">
    <source>
        <dbReference type="SAM" id="Phobius"/>
    </source>
</evidence>
<proteinExistence type="predicted"/>
<accession>A0A5C5X4N8</accession>
<protein>
    <recommendedName>
        <fullName evidence="4">PilZ domain-containing protein</fullName>
    </recommendedName>
</protein>
<evidence type="ECO:0000313" key="2">
    <source>
        <dbReference type="EMBL" id="TWT57860.1"/>
    </source>
</evidence>
<dbReference type="Proteomes" id="UP000317243">
    <property type="component" value="Unassembled WGS sequence"/>
</dbReference>
<keyword evidence="3" id="KW-1185">Reference proteome</keyword>
<gene>
    <name evidence="2" type="ORF">KOR42_12270</name>
</gene>
<sequence length="190" mass="21334">MISAMASASASEKLSAWSDIVEKRRELTTNFRTTGAIYSLPDEGFAPVCPPQRIWTIDLSNTGAVIKSYRSIEQDRVLLDLLIPELAGSIVEGRIVKREQEPALQVEAQSDEAFEYRVEFLKFVPRSAMPKRAWIPIEDIEVTRQPARSSAAKDSEETKSPVVRFATSTLQVLFIMLVVAGFCGMIWFFE</sequence>
<feature type="transmembrane region" description="Helical" evidence="1">
    <location>
        <begin position="169"/>
        <end position="189"/>
    </location>
</feature>
<dbReference type="EMBL" id="SIHI01000001">
    <property type="protein sequence ID" value="TWT57860.1"/>
    <property type="molecule type" value="Genomic_DNA"/>
</dbReference>
<evidence type="ECO:0000313" key="3">
    <source>
        <dbReference type="Proteomes" id="UP000317243"/>
    </source>
</evidence>
<comment type="caution">
    <text evidence="2">The sequence shown here is derived from an EMBL/GenBank/DDBJ whole genome shotgun (WGS) entry which is preliminary data.</text>
</comment>
<keyword evidence="1" id="KW-1133">Transmembrane helix</keyword>
<name>A0A5C5X4N8_9PLAN</name>